<dbReference type="Gene3D" id="1.10.1660.10">
    <property type="match status" value="1"/>
</dbReference>
<dbReference type="Pfam" id="PF12728">
    <property type="entry name" value="HTH_17"/>
    <property type="match status" value="1"/>
</dbReference>
<name>A0ABT4REV7_9ACTN</name>
<reference evidence="2" key="1">
    <citation type="submission" date="2022-10" db="EMBL/GenBank/DDBJ databases">
        <title>The WGS of Solirubrobacter sp. CPCC 204708.</title>
        <authorList>
            <person name="Jiang Z."/>
        </authorList>
    </citation>
    <scope>NUCLEOTIDE SEQUENCE</scope>
    <source>
        <strain evidence="2">CPCC 204708</strain>
    </source>
</reference>
<accession>A0ABT4REV7</accession>
<gene>
    <name evidence="2" type="ORF">OJ962_06030</name>
</gene>
<sequence>MPDPAEFEPFLTAREVAERLRIAPTTVLRYYDEGVLPGRRLRKGPRRPVRFRWSEVEAALIEENRP</sequence>
<dbReference type="RefSeq" id="WP_202956207.1">
    <property type="nucleotide sequence ID" value="NZ_JAPCID010000007.1"/>
</dbReference>
<keyword evidence="3" id="KW-1185">Reference proteome</keyword>
<dbReference type="InterPro" id="IPR009061">
    <property type="entry name" value="DNA-bd_dom_put_sf"/>
</dbReference>
<proteinExistence type="predicted"/>
<evidence type="ECO:0000259" key="1">
    <source>
        <dbReference type="Pfam" id="PF12728"/>
    </source>
</evidence>
<feature type="domain" description="Helix-turn-helix" evidence="1">
    <location>
        <begin position="10"/>
        <end position="60"/>
    </location>
</feature>
<organism evidence="2 3">
    <name type="scientific">Solirubrobacter deserti</name>
    <dbReference type="NCBI Taxonomy" id="2282478"/>
    <lineage>
        <taxon>Bacteria</taxon>
        <taxon>Bacillati</taxon>
        <taxon>Actinomycetota</taxon>
        <taxon>Thermoleophilia</taxon>
        <taxon>Solirubrobacterales</taxon>
        <taxon>Solirubrobacteraceae</taxon>
        <taxon>Solirubrobacter</taxon>
    </lineage>
</organism>
<comment type="caution">
    <text evidence="2">The sequence shown here is derived from an EMBL/GenBank/DDBJ whole genome shotgun (WGS) entry which is preliminary data.</text>
</comment>
<evidence type="ECO:0000313" key="3">
    <source>
        <dbReference type="Proteomes" id="UP001147700"/>
    </source>
</evidence>
<dbReference type="Proteomes" id="UP001147700">
    <property type="component" value="Unassembled WGS sequence"/>
</dbReference>
<dbReference type="EMBL" id="JAPCID010000007">
    <property type="protein sequence ID" value="MDA0137047.1"/>
    <property type="molecule type" value="Genomic_DNA"/>
</dbReference>
<dbReference type="InterPro" id="IPR041657">
    <property type="entry name" value="HTH_17"/>
</dbReference>
<evidence type="ECO:0000313" key="2">
    <source>
        <dbReference type="EMBL" id="MDA0137047.1"/>
    </source>
</evidence>
<dbReference type="SUPFAM" id="SSF46955">
    <property type="entry name" value="Putative DNA-binding domain"/>
    <property type="match status" value="1"/>
</dbReference>
<protein>
    <submittedName>
        <fullName evidence="2">Helix-turn-helix domain-containing protein</fullName>
    </submittedName>
</protein>